<feature type="transmembrane region" description="Helical" evidence="3">
    <location>
        <begin position="293"/>
        <end position="312"/>
    </location>
</feature>
<reference evidence="4" key="1">
    <citation type="journal article" date="2019" name="Environ. Microbiol.">
        <title>Fungal ecological strategies reflected in gene transcription - a case study of two litter decomposers.</title>
        <authorList>
            <person name="Barbi F."/>
            <person name="Kohler A."/>
            <person name="Barry K."/>
            <person name="Baskaran P."/>
            <person name="Daum C."/>
            <person name="Fauchery L."/>
            <person name="Ihrmark K."/>
            <person name="Kuo A."/>
            <person name="LaButti K."/>
            <person name="Lipzen A."/>
            <person name="Morin E."/>
            <person name="Grigoriev I.V."/>
            <person name="Henrissat B."/>
            <person name="Lindahl B."/>
            <person name="Martin F."/>
        </authorList>
    </citation>
    <scope>NUCLEOTIDE SEQUENCE</scope>
    <source>
        <strain evidence="4">JB14</strain>
    </source>
</reference>
<comment type="similarity">
    <text evidence="2">Belongs to the major facilitator superfamily. Monocarboxylate porter (TC 2.A.1.13) family.</text>
</comment>
<feature type="transmembrane region" description="Helical" evidence="3">
    <location>
        <begin position="324"/>
        <end position="342"/>
    </location>
</feature>
<keyword evidence="3" id="KW-1133">Transmembrane helix</keyword>
<dbReference type="Gene3D" id="1.20.1250.20">
    <property type="entry name" value="MFS general substrate transporter like domains"/>
    <property type="match status" value="1"/>
</dbReference>
<accession>A0A6A4GKP4</accession>
<sequence>MHTIEPKSAYSSKAGIKKANVQVHEEEVPADANENFTSGTPVIVVAPDGGLRAWLVVLGHLSVCLCESFGYIHSWSIFQAYYEQVLLKDHAPYKMCVRISAWIGTTQSLLPVIFAGWLLDKGIVKIPFLISSTLIVISTVLIGQCTKYWHFMLCQGILLGFSCGMVLGPALSLVPHWFKRKRGRATGFIAIGASIGGTVFPITVKQLIPKVGFPWTMRILALIFLCILVVPNLTLATLFPPKEHSGGLFNFAAFKRPSFAAYGLTTFFAFLGIYTMITYLNASAVAAGISPNISFYLVGIASAGSVSGRVIGGYINDRFGALNFIAPTTFFSAFVCFAWPYVRSEVGFIVIAFVHGFLNGTYVAGFVSPIYMLGDTSDVGRRVGMFLLIAAVSSICGPQINDAIIHKTNGGFEGLGFYSGGTMIIASALMILTKWIVIGKVWGRY</sequence>
<comment type="subcellular location">
    <subcellularLocation>
        <location evidence="1">Membrane</location>
        <topology evidence="1">Multi-pass membrane protein</topology>
    </subcellularLocation>
</comment>
<proteinExistence type="inferred from homology"/>
<protein>
    <submittedName>
        <fullName evidence="4">MFS general substrate transporter</fullName>
    </submittedName>
</protein>
<feature type="transmembrane region" description="Helical" evidence="3">
    <location>
        <begin position="415"/>
        <end position="437"/>
    </location>
</feature>
<feature type="transmembrane region" description="Helical" evidence="3">
    <location>
        <begin position="348"/>
        <end position="371"/>
    </location>
</feature>
<evidence type="ECO:0000313" key="5">
    <source>
        <dbReference type="Proteomes" id="UP000799118"/>
    </source>
</evidence>
<organism evidence="4 5">
    <name type="scientific">Gymnopus androsaceus JB14</name>
    <dbReference type="NCBI Taxonomy" id="1447944"/>
    <lineage>
        <taxon>Eukaryota</taxon>
        <taxon>Fungi</taxon>
        <taxon>Dikarya</taxon>
        <taxon>Basidiomycota</taxon>
        <taxon>Agaricomycotina</taxon>
        <taxon>Agaricomycetes</taxon>
        <taxon>Agaricomycetidae</taxon>
        <taxon>Agaricales</taxon>
        <taxon>Marasmiineae</taxon>
        <taxon>Omphalotaceae</taxon>
        <taxon>Gymnopus</taxon>
    </lineage>
</organism>
<dbReference type="InterPro" id="IPR011701">
    <property type="entry name" value="MFS"/>
</dbReference>
<dbReference type="EMBL" id="ML769890">
    <property type="protein sequence ID" value="KAE9386322.1"/>
    <property type="molecule type" value="Genomic_DNA"/>
</dbReference>
<evidence type="ECO:0000256" key="2">
    <source>
        <dbReference type="ARBA" id="ARBA00006727"/>
    </source>
</evidence>
<keyword evidence="3" id="KW-0472">Membrane</keyword>
<dbReference type="OrthoDB" id="6509908at2759"/>
<dbReference type="Proteomes" id="UP000799118">
    <property type="component" value="Unassembled WGS sequence"/>
</dbReference>
<dbReference type="InterPro" id="IPR036259">
    <property type="entry name" value="MFS_trans_sf"/>
</dbReference>
<name>A0A6A4GKP4_9AGAR</name>
<feature type="transmembrane region" description="Helical" evidence="3">
    <location>
        <begin position="185"/>
        <end position="203"/>
    </location>
</feature>
<keyword evidence="5" id="KW-1185">Reference proteome</keyword>
<feature type="transmembrane region" description="Helical" evidence="3">
    <location>
        <begin position="149"/>
        <end position="173"/>
    </location>
</feature>
<evidence type="ECO:0000256" key="3">
    <source>
        <dbReference type="SAM" id="Phobius"/>
    </source>
</evidence>
<evidence type="ECO:0000313" key="4">
    <source>
        <dbReference type="EMBL" id="KAE9386322.1"/>
    </source>
</evidence>
<dbReference type="GO" id="GO:0016020">
    <property type="term" value="C:membrane"/>
    <property type="evidence" value="ECO:0007669"/>
    <property type="project" value="UniProtKB-SubCell"/>
</dbReference>
<dbReference type="GO" id="GO:0022857">
    <property type="term" value="F:transmembrane transporter activity"/>
    <property type="evidence" value="ECO:0007669"/>
    <property type="project" value="InterPro"/>
</dbReference>
<feature type="transmembrane region" description="Helical" evidence="3">
    <location>
        <begin position="259"/>
        <end position="281"/>
    </location>
</feature>
<gene>
    <name evidence="4" type="ORF">BT96DRAFT_839395</name>
</gene>
<dbReference type="Pfam" id="PF07690">
    <property type="entry name" value="MFS_1"/>
    <property type="match status" value="1"/>
</dbReference>
<dbReference type="AlphaFoldDB" id="A0A6A4GKP4"/>
<keyword evidence="3" id="KW-0812">Transmembrane</keyword>
<feature type="transmembrane region" description="Helical" evidence="3">
    <location>
        <begin position="99"/>
        <end position="119"/>
    </location>
</feature>
<feature type="transmembrane region" description="Helical" evidence="3">
    <location>
        <begin position="126"/>
        <end position="143"/>
    </location>
</feature>
<dbReference type="SUPFAM" id="SSF103473">
    <property type="entry name" value="MFS general substrate transporter"/>
    <property type="match status" value="1"/>
</dbReference>
<evidence type="ECO:0000256" key="1">
    <source>
        <dbReference type="ARBA" id="ARBA00004141"/>
    </source>
</evidence>
<dbReference type="PANTHER" id="PTHR11360:SF177">
    <property type="entry name" value="RIBOFLAVIN TRANSPORTER MCH5"/>
    <property type="match status" value="1"/>
</dbReference>
<feature type="transmembrane region" description="Helical" evidence="3">
    <location>
        <begin position="215"/>
        <end position="239"/>
    </location>
</feature>
<dbReference type="InterPro" id="IPR050327">
    <property type="entry name" value="Proton-linked_MCT"/>
</dbReference>
<feature type="transmembrane region" description="Helical" evidence="3">
    <location>
        <begin position="383"/>
        <end position="400"/>
    </location>
</feature>
<dbReference type="PANTHER" id="PTHR11360">
    <property type="entry name" value="MONOCARBOXYLATE TRANSPORTER"/>
    <property type="match status" value="1"/>
</dbReference>